<dbReference type="Gene3D" id="3.90.600.10">
    <property type="entry name" value="Phosphoribosylglycinamide synthetase, C-terminal domain"/>
    <property type="match status" value="1"/>
</dbReference>
<evidence type="ECO:0000313" key="13">
    <source>
        <dbReference type="Proteomes" id="UP000176834"/>
    </source>
</evidence>
<dbReference type="SUPFAM" id="SSF51246">
    <property type="entry name" value="Rudiment single hybrid motif"/>
    <property type="match status" value="1"/>
</dbReference>
<evidence type="ECO:0000313" key="12">
    <source>
        <dbReference type="EMBL" id="OGN06955.1"/>
    </source>
</evidence>
<dbReference type="GO" id="GO:0004637">
    <property type="term" value="F:phosphoribosylamine-glycine ligase activity"/>
    <property type="evidence" value="ECO:0007669"/>
    <property type="project" value="UniProtKB-EC"/>
</dbReference>
<evidence type="ECO:0000256" key="5">
    <source>
        <dbReference type="ARBA" id="ARBA00022755"/>
    </source>
</evidence>
<dbReference type="GO" id="GO:0009113">
    <property type="term" value="P:purine nucleobase biosynthetic process"/>
    <property type="evidence" value="ECO:0007669"/>
    <property type="project" value="InterPro"/>
</dbReference>
<dbReference type="InterPro" id="IPR020561">
    <property type="entry name" value="PRibGlycinamid_synth_ATP-grasp"/>
</dbReference>
<evidence type="ECO:0000256" key="10">
    <source>
        <dbReference type="PROSITE-ProRule" id="PRU00409"/>
    </source>
</evidence>
<evidence type="ECO:0000256" key="9">
    <source>
        <dbReference type="ARBA" id="ARBA00042864"/>
    </source>
</evidence>
<evidence type="ECO:0000256" key="2">
    <source>
        <dbReference type="ARBA" id="ARBA00013255"/>
    </source>
</evidence>
<evidence type="ECO:0000256" key="7">
    <source>
        <dbReference type="ARBA" id="ARBA00038345"/>
    </source>
</evidence>
<protein>
    <recommendedName>
        <fullName evidence="2">phosphoribosylamine--glycine ligase</fullName>
        <ecNumber evidence="2">6.3.4.13</ecNumber>
    </recommendedName>
    <alternativeName>
        <fullName evidence="8">Glycinamide ribonucleotide synthetase</fullName>
    </alternativeName>
    <alternativeName>
        <fullName evidence="9">Phosphoribosylglycinamide synthetase</fullName>
    </alternativeName>
</protein>
<keyword evidence="3 12" id="KW-0436">Ligase</keyword>
<dbReference type="PROSITE" id="PS50975">
    <property type="entry name" value="ATP_GRASP"/>
    <property type="match status" value="1"/>
</dbReference>
<dbReference type="Pfam" id="PF01071">
    <property type="entry name" value="GARS_A"/>
    <property type="match status" value="1"/>
</dbReference>
<dbReference type="InterPro" id="IPR020560">
    <property type="entry name" value="PRibGlycinamide_synth_C-dom"/>
</dbReference>
<proteinExistence type="inferred from homology"/>
<dbReference type="PANTHER" id="PTHR43472:SF1">
    <property type="entry name" value="PHOSPHORIBOSYLAMINE--GLYCINE LIGASE, CHLOROPLASTIC"/>
    <property type="match status" value="1"/>
</dbReference>
<dbReference type="EMBL" id="MGJN01000012">
    <property type="protein sequence ID" value="OGN06955.1"/>
    <property type="molecule type" value="Genomic_DNA"/>
</dbReference>
<comment type="similarity">
    <text evidence="7">Belongs to the GARS family.</text>
</comment>
<keyword evidence="4 10" id="KW-0547">Nucleotide-binding</keyword>
<evidence type="ECO:0000256" key="4">
    <source>
        <dbReference type="ARBA" id="ARBA00022741"/>
    </source>
</evidence>
<dbReference type="InterPro" id="IPR037123">
    <property type="entry name" value="PRibGlycinamide_synth_C_sf"/>
</dbReference>
<dbReference type="PANTHER" id="PTHR43472">
    <property type="entry name" value="PHOSPHORIBOSYLAMINE--GLYCINE LIGASE"/>
    <property type="match status" value="1"/>
</dbReference>
<dbReference type="InterPro" id="IPR000115">
    <property type="entry name" value="PRibGlycinamide_synth"/>
</dbReference>
<dbReference type="EC" id="6.3.4.13" evidence="2"/>
<reference evidence="12 13" key="1">
    <citation type="journal article" date="2016" name="Nat. Commun.">
        <title>Thousands of microbial genomes shed light on interconnected biogeochemical processes in an aquifer system.</title>
        <authorList>
            <person name="Anantharaman K."/>
            <person name="Brown C.T."/>
            <person name="Hug L.A."/>
            <person name="Sharon I."/>
            <person name="Castelle C.J."/>
            <person name="Probst A.J."/>
            <person name="Thomas B.C."/>
            <person name="Singh A."/>
            <person name="Wilkins M.J."/>
            <person name="Karaoz U."/>
            <person name="Brodie E.L."/>
            <person name="Williams K.H."/>
            <person name="Hubbard S.S."/>
            <person name="Banfield J.F."/>
        </authorList>
    </citation>
    <scope>NUCLEOTIDE SEQUENCE [LARGE SCALE GENOMIC DNA]</scope>
</reference>
<comment type="caution">
    <text evidence="12">The sequence shown here is derived from an EMBL/GenBank/DDBJ whole genome shotgun (WGS) entry which is preliminary data.</text>
</comment>
<dbReference type="GO" id="GO:0006189">
    <property type="term" value="P:'de novo' IMP biosynthetic process"/>
    <property type="evidence" value="ECO:0007669"/>
    <property type="project" value="UniProtKB-UniPathway"/>
</dbReference>
<organism evidence="12 13">
    <name type="scientific">Candidatus Yanofskybacteria bacterium RIFCSPHIGHO2_02_FULL_38_22b</name>
    <dbReference type="NCBI Taxonomy" id="1802673"/>
    <lineage>
        <taxon>Bacteria</taxon>
        <taxon>Candidatus Yanofskyibacteriota</taxon>
    </lineage>
</organism>
<dbReference type="GO" id="GO:0046872">
    <property type="term" value="F:metal ion binding"/>
    <property type="evidence" value="ECO:0007669"/>
    <property type="project" value="InterPro"/>
</dbReference>
<gene>
    <name evidence="12" type="ORF">A3B86_03330</name>
</gene>
<accession>A0A1F8F1F9</accession>
<sequence length="433" mass="49365">MDSNGIQNGKPKYKFLFVSWESLSGDLAWKIKNEGHEVKCYIKNTTDEYDGILEKVPEWRSLVDWADVVVFDDVGFGEEADKLRKTGKAVIGGSIYTDKLEEDREFGQSEMKRLGLLTLPSWNFSNYDEALEFIKNNPGRYVYKPSGLSAGDSRGLLFFGKEEDGRDLYEILSQNRKVLEKKIKQFQLQKHVAGVEVGASAFFNGEKFITPVLIAFEHKRLFPGELGEMTGEMGTSMFWSESSKLFRDTTGRMEEDLRKSGYVGYIDINCIVNGRGIYPLEFTTRFGYPTISIQQEGVLSEWGDFFYNIANKKDYQLRTKKGFQVGVVCVVPPFPYDEKRTIEIYKDLSILFKKPSLEGIHLGDVKITDNAWRIAGHSSYVLVVTGSGSTMEEARKQAYSRIDNIMLINMFYRTDIGAAWGEDSDKLMTWGYI</sequence>
<keyword evidence="6 10" id="KW-0067">ATP-binding</keyword>
<keyword evidence="5" id="KW-0658">Purine biosynthesis</keyword>
<evidence type="ECO:0000256" key="8">
    <source>
        <dbReference type="ARBA" id="ARBA00042242"/>
    </source>
</evidence>
<dbReference type="InterPro" id="IPR011761">
    <property type="entry name" value="ATP-grasp"/>
</dbReference>
<dbReference type="AlphaFoldDB" id="A0A1F8F1F9"/>
<dbReference type="SMART" id="SM01210">
    <property type="entry name" value="GARS_C"/>
    <property type="match status" value="1"/>
</dbReference>
<dbReference type="Pfam" id="PF02843">
    <property type="entry name" value="GARS_C"/>
    <property type="match status" value="1"/>
</dbReference>
<dbReference type="InterPro" id="IPR011054">
    <property type="entry name" value="Rudment_hybrid_motif"/>
</dbReference>
<dbReference type="SUPFAM" id="SSF56059">
    <property type="entry name" value="Glutathione synthetase ATP-binding domain-like"/>
    <property type="match status" value="1"/>
</dbReference>
<feature type="domain" description="ATP-grasp" evidence="11">
    <location>
        <begin position="108"/>
        <end position="311"/>
    </location>
</feature>
<dbReference type="GO" id="GO:0005524">
    <property type="term" value="F:ATP binding"/>
    <property type="evidence" value="ECO:0007669"/>
    <property type="project" value="UniProtKB-UniRule"/>
</dbReference>
<evidence type="ECO:0000256" key="6">
    <source>
        <dbReference type="ARBA" id="ARBA00022840"/>
    </source>
</evidence>
<dbReference type="Proteomes" id="UP000176834">
    <property type="component" value="Unassembled WGS sequence"/>
</dbReference>
<evidence type="ECO:0000256" key="3">
    <source>
        <dbReference type="ARBA" id="ARBA00022598"/>
    </source>
</evidence>
<comment type="pathway">
    <text evidence="1">Purine metabolism; IMP biosynthesis via de novo pathway; N(1)-(5-phospho-D-ribosyl)glycinamide from 5-phospho-alpha-D-ribose 1-diphosphate: step 2/2.</text>
</comment>
<name>A0A1F8F1F9_9BACT</name>
<dbReference type="SMART" id="SM01209">
    <property type="entry name" value="GARS_A"/>
    <property type="match status" value="1"/>
</dbReference>
<dbReference type="Gene3D" id="3.30.470.20">
    <property type="entry name" value="ATP-grasp fold, B domain"/>
    <property type="match status" value="1"/>
</dbReference>
<evidence type="ECO:0000259" key="11">
    <source>
        <dbReference type="PROSITE" id="PS50975"/>
    </source>
</evidence>
<evidence type="ECO:0000256" key="1">
    <source>
        <dbReference type="ARBA" id="ARBA00005174"/>
    </source>
</evidence>
<dbReference type="UniPathway" id="UPA00074">
    <property type="reaction ID" value="UER00125"/>
</dbReference>